<dbReference type="InterPro" id="IPR036514">
    <property type="entry name" value="SGNH_hydro_sf"/>
</dbReference>
<dbReference type="OrthoDB" id="1828825at2"/>
<dbReference type="RefSeq" id="WP_124817504.1">
    <property type="nucleotide sequence ID" value="NZ_QDGB01000191.1"/>
</dbReference>
<dbReference type="EMBL" id="QDGB01000191">
    <property type="protein sequence ID" value="RQX18479.1"/>
    <property type="molecule type" value="Genomic_DNA"/>
</dbReference>
<evidence type="ECO:0000259" key="2">
    <source>
        <dbReference type="Pfam" id="PF13472"/>
    </source>
</evidence>
<feature type="domain" description="SGNH hydrolase-type esterase" evidence="2">
    <location>
        <begin position="218"/>
        <end position="411"/>
    </location>
</feature>
<sequence>MSKSAGRILPVLTALLLLAPAVPANATTTGRDGPVGWSTAWSAAHHHPVPGNDWDGPNWSVPGFADQSVRQVVRVSAAGSLIRIRLSNRYGNQPLRLTGATAGRPISGAAVRPGTLLPVTFERRLSTTVPPGAEVTSDPVRLPVRALEALTVTLYFAGPTGPATFHQGGLTSTYRSTGDHRFDHRAAAFTGETSQSWYHLAGVDVAGSPRTRGTVLTFGDSQTDGYGSTPGADNRYPDQLAERLVATGRPLAVANAGISGNKLLADSPCYGEQGVTRFRRDALGLPGVRVAVVLIGINDIGGGGYPDFGCGASPVVTAAQLIDGHRALIRAARADRVAVVGVTMPPMKNAAGYDTAQNETLRDEVNRWIRGGGEYDAVVDLDRILADPTDPDALRPAYDQGDHLHLNDAGATVAAAAVAARIR</sequence>
<evidence type="ECO:0000256" key="1">
    <source>
        <dbReference type="SAM" id="SignalP"/>
    </source>
</evidence>
<reference evidence="3 4" key="1">
    <citation type="submission" date="2018-04" db="EMBL/GenBank/DDBJ databases">
        <title>Micromonosporas from Atacama Desert.</title>
        <authorList>
            <person name="Carro L."/>
            <person name="Klenk H.-P."/>
            <person name="Goodfellow M."/>
        </authorList>
    </citation>
    <scope>NUCLEOTIDE SEQUENCE [LARGE SCALE GENOMIC DNA]</scope>
    <source>
        <strain evidence="3 4">LB19</strain>
    </source>
</reference>
<accession>A0A3N9Y005</accession>
<dbReference type="AlphaFoldDB" id="A0A3N9Y005"/>
<dbReference type="Proteomes" id="UP000278981">
    <property type="component" value="Unassembled WGS sequence"/>
</dbReference>
<dbReference type="PANTHER" id="PTHR43784">
    <property type="entry name" value="GDSL-LIKE LIPASE/ACYLHYDROLASE, PUTATIVE (AFU_ORTHOLOGUE AFUA_2G00820)-RELATED"/>
    <property type="match status" value="1"/>
</dbReference>
<dbReference type="Pfam" id="PF13472">
    <property type="entry name" value="Lipase_GDSL_2"/>
    <property type="match status" value="1"/>
</dbReference>
<comment type="caution">
    <text evidence="3">The sequence shown here is derived from an EMBL/GenBank/DDBJ whole genome shotgun (WGS) entry which is preliminary data.</text>
</comment>
<dbReference type="PANTHER" id="PTHR43784:SF2">
    <property type="entry name" value="GDSL-LIKE LIPASE_ACYLHYDROLASE, PUTATIVE (AFU_ORTHOLOGUE AFUA_2G00820)-RELATED"/>
    <property type="match status" value="1"/>
</dbReference>
<keyword evidence="1" id="KW-0732">Signal</keyword>
<name>A0A3N9Y005_9ACTN</name>
<feature type="signal peptide" evidence="1">
    <location>
        <begin position="1"/>
        <end position="26"/>
    </location>
</feature>
<proteinExistence type="predicted"/>
<evidence type="ECO:0000313" key="4">
    <source>
        <dbReference type="Proteomes" id="UP000278981"/>
    </source>
</evidence>
<feature type="chain" id="PRO_5018013950" evidence="1">
    <location>
        <begin position="27"/>
        <end position="423"/>
    </location>
</feature>
<dbReference type="InterPro" id="IPR053140">
    <property type="entry name" value="GDSL_Rv0518-like"/>
</dbReference>
<organism evidence="3 4">
    <name type="scientific">Micromonospora ureilytica</name>
    <dbReference type="NCBI Taxonomy" id="709868"/>
    <lineage>
        <taxon>Bacteria</taxon>
        <taxon>Bacillati</taxon>
        <taxon>Actinomycetota</taxon>
        <taxon>Actinomycetes</taxon>
        <taxon>Micromonosporales</taxon>
        <taxon>Micromonosporaceae</taxon>
        <taxon>Micromonospora</taxon>
    </lineage>
</organism>
<gene>
    <name evidence="3" type="ORF">DDE19_07495</name>
</gene>
<protein>
    <submittedName>
        <fullName evidence="3">G-D-S-L family lipolytic protein</fullName>
    </submittedName>
</protein>
<dbReference type="SUPFAM" id="SSF52266">
    <property type="entry name" value="SGNH hydrolase"/>
    <property type="match status" value="1"/>
</dbReference>
<evidence type="ECO:0000313" key="3">
    <source>
        <dbReference type="EMBL" id="RQX18479.1"/>
    </source>
</evidence>
<dbReference type="InterPro" id="IPR013830">
    <property type="entry name" value="SGNH_hydro"/>
</dbReference>
<dbReference type="Gene3D" id="3.40.50.1110">
    <property type="entry name" value="SGNH hydrolase"/>
    <property type="match status" value="1"/>
</dbReference>